<dbReference type="PANTHER" id="PTHR10120">
    <property type="entry name" value="CAAX PRENYL PROTEASE 1"/>
    <property type="match status" value="1"/>
</dbReference>
<comment type="function">
    <text evidence="14">Proteolytically removes the C-terminal three residues of farnesylated proteins.</text>
</comment>
<feature type="domain" description="CAAX prenyl protease 1 N-terminal" evidence="16">
    <location>
        <begin position="45"/>
        <end position="219"/>
    </location>
</feature>
<comment type="subcellular location">
    <subcellularLocation>
        <location evidence="1 14">Endoplasmic reticulum membrane</location>
        <topology evidence="1 14">Multi-pass membrane protein</topology>
    </subcellularLocation>
</comment>
<dbReference type="Pfam" id="PF01435">
    <property type="entry name" value="Peptidase_M48"/>
    <property type="match status" value="1"/>
</dbReference>
<evidence type="ECO:0000256" key="9">
    <source>
        <dbReference type="ARBA" id="ARBA00023049"/>
    </source>
</evidence>
<evidence type="ECO:0000256" key="7">
    <source>
        <dbReference type="ARBA" id="ARBA00022833"/>
    </source>
</evidence>
<keyword evidence="7 13" id="KW-0862">Zinc</keyword>
<evidence type="ECO:0000256" key="4">
    <source>
        <dbReference type="ARBA" id="ARBA00022723"/>
    </source>
</evidence>
<keyword evidence="8 14" id="KW-1133">Transmembrane helix</keyword>
<evidence type="ECO:0000256" key="5">
    <source>
        <dbReference type="ARBA" id="ARBA00022801"/>
    </source>
</evidence>
<feature type="active site" evidence="12">
    <location>
        <position position="293"/>
    </location>
</feature>
<dbReference type="AlphaFoldDB" id="A0A6A7G600"/>
<feature type="binding site" evidence="13">
    <location>
        <position position="371"/>
    </location>
    <ligand>
        <name>Zn(2+)</name>
        <dbReference type="ChEBI" id="CHEBI:29105"/>
        <note>catalytic</note>
    </ligand>
</feature>
<dbReference type="GO" id="GO:0005789">
    <property type="term" value="C:endoplasmic reticulum membrane"/>
    <property type="evidence" value="ECO:0007669"/>
    <property type="project" value="UniProtKB-SubCell"/>
</dbReference>
<evidence type="ECO:0000256" key="11">
    <source>
        <dbReference type="ARBA" id="ARBA00044456"/>
    </source>
</evidence>
<dbReference type="Gene3D" id="3.30.2010.10">
    <property type="entry name" value="Metalloproteases ('zincins'), catalytic domain"/>
    <property type="match status" value="1"/>
</dbReference>
<feature type="binding site" evidence="13">
    <location>
        <position position="292"/>
    </location>
    <ligand>
        <name>Zn(2+)</name>
        <dbReference type="ChEBI" id="CHEBI:29105"/>
        <note>catalytic</note>
    </ligand>
</feature>
<evidence type="ECO:0000256" key="8">
    <source>
        <dbReference type="ARBA" id="ARBA00022989"/>
    </source>
</evidence>
<feature type="transmembrane region" description="Helical" evidence="14">
    <location>
        <begin position="164"/>
        <end position="186"/>
    </location>
</feature>
<evidence type="ECO:0000256" key="12">
    <source>
        <dbReference type="PIRSR" id="PIRSR627057-1"/>
    </source>
</evidence>
<dbReference type="InterPro" id="IPR027057">
    <property type="entry name" value="CAXX_Prtase_1"/>
</dbReference>
<keyword evidence="3 14" id="KW-0812">Transmembrane</keyword>
<reference evidence="17" key="1">
    <citation type="submission" date="2017-11" db="EMBL/GenBank/DDBJ databases">
        <title>The sensing device of the deep-sea amphipod.</title>
        <authorList>
            <person name="Kobayashi H."/>
            <person name="Nagahama T."/>
            <person name="Arai W."/>
            <person name="Sasagawa Y."/>
            <person name="Umeda M."/>
            <person name="Hayashi T."/>
            <person name="Nikaido I."/>
            <person name="Watanabe H."/>
            <person name="Oguri K."/>
            <person name="Kitazato H."/>
            <person name="Fujioka K."/>
            <person name="Kido Y."/>
            <person name="Takami H."/>
        </authorList>
    </citation>
    <scope>NUCLEOTIDE SEQUENCE</scope>
    <source>
        <tissue evidence="17">Whole body</tissue>
    </source>
</reference>
<evidence type="ECO:0000256" key="2">
    <source>
        <dbReference type="ARBA" id="ARBA00022670"/>
    </source>
</evidence>
<feature type="domain" description="Peptidase M48" evidence="15">
    <location>
        <begin position="227"/>
        <end position="428"/>
    </location>
</feature>
<keyword evidence="6 14" id="KW-0256">Endoplasmic reticulum</keyword>
<accession>A0A6A7G600</accession>
<dbReference type="GO" id="GO:0046872">
    <property type="term" value="F:metal ion binding"/>
    <property type="evidence" value="ECO:0007669"/>
    <property type="project" value="UniProtKB-UniRule"/>
</dbReference>
<keyword evidence="2 14" id="KW-0645">Protease</keyword>
<name>A0A6A7G600_9CRUS</name>
<evidence type="ECO:0000259" key="16">
    <source>
        <dbReference type="Pfam" id="PF16491"/>
    </source>
</evidence>
<dbReference type="InterPro" id="IPR032456">
    <property type="entry name" value="Peptidase_M48_N"/>
</dbReference>
<protein>
    <recommendedName>
        <fullName evidence="14">CAAX prenyl protease</fullName>
        <ecNumber evidence="14">3.4.24.84</ecNumber>
    </recommendedName>
</protein>
<organism evidence="17">
    <name type="scientific">Hirondellea gigas</name>
    <dbReference type="NCBI Taxonomy" id="1518452"/>
    <lineage>
        <taxon>Eukaryota</taxon>
        <taxon>Metazoa</taxon>
        <taxon>Ecdysozoa</taxon>
        <taxon>Arthropoda</taxon>
        <taxon>Crustacea</taxon>
        <taxon>Multicrustacea</taxon>
        <taxon>Malacostraca</taxon>
        <taxon>Eumalacostraca</taxon>
        <taxon>Peracarida</taxon>
        <taxon>Amphipoda</taxon>
        <taxon>Amphilochidea</taxon>
        <taxon>Lysianassida</taxon>
        <taxon>Lysianassidira</taxon>
        <taxon>Lysianassoidea</taxon>
        <taxon>Lysianassidae</taxon>
        <taxon>Hirondellea</taxon>
    </lineage>
</organism>
<dbReference type="Pfam" id="PF16491">
    <property type="entry name" value="Peptidase_M48_N"/>
    <property type="match status" value="1"/>
</dbReference>
<keyword evidence="5 14" id="KW-0378">Hydrolase</keyword>
<feature type="transmembrane region" description="Helical" evidence="14">
    <location>
        <begin position="12"/>
        <end position="32"/>
    </location>
</feature>
<feature type="transmembrane region" description="Helical" evidence="14">
    <location>
        <begin position="77"/>
        <end position="98"/>
    </location>
</feature>
<keyword evidence="4 13" id="KW-0479">Metal-binding</keyword>
<comment type="cofactor">
    <cofactor evidence="13 14">
        <name>Zn(2+)</name>
        <dbReference type="ChEBI" id="CHEBI:29105"/>
    </cofactor>
    <text evidence="13 14">Binds 1 zinc ion per subunit.</text>
</comment>
<feature type="transmembrane region" description="Helical" evidence="14">
    <location>
        <begin position="341"/>
        <end position="363"/>
    </location>
</feature>
<dbReference type="GO" id="GO:0004222">
    <property type="term" value="F:metalloendopeptidase activity"/>
    <property type="evidence" value="ECO:0007669"/>
    <property type="project" value="UniProtKB-UniRule"/>
</dbReference>
<dbReference type="EMBL" id="IACT01007369">
    <property type="protein sequence ID" value="LAC26487.1"/>
    <property type="molecule type" value="mRNA"/>
</dbReference>
<evidence type="ECO:0000259" key="15">
    <source>
        <dbReference type="Pfam" id="PF01435"/>
    </source>
</evidence>
<feature type="transmembrane region" description="Helical" evidence="14">
    <location>
        <begin position="192"/>
        <end position="212"/>
    </location>
</feature>
<proteinExistence type="evidence at transcript level"/>
<keyword evidence="9 14" id="KW-0482">Metalloprotease</keyword>
<feature type="binding site" evidence="13">
    <location>
        <position position="296"/>
    </location>
    <ligand>
        <name>Zn(2+)</name>
        <dbReference type="ChEBI" id="CHEBI:29105"/>
        <note>catalytic</note>
    </ligand>
</feature>
<evidence type="ECO:0000256" key="1">
    <source>
        <dbReference type="ARBA" id="ARBA00004477"/>
    </source>
</evidence>
<evidence type="ECO:0000313" key="17">
    <source>
        <dbReference type="EMBL" id="LAC26487.1"/>
    </source>
</evidence>
<dbReference type="InterPro" id="IPR001915">
    <property type="entry name" value="Peptidase_M48"/>
</dbReference>
<comment type="catalytic activity">
    <reaction evidence="11 14">
        <text>Hydrolyzes the peptide bond -P2-(S-farnesyl or geranylgeranyl)C-P1'-P2'-P3'-COOH where P1' and P2' are amino acids with aliphatic side chains and P3' is any C-terminal residue.</text>
        <dbReference type="EC" id="3.4.24.84"/>
    </reaction>
</comment>
<evidence type="ECO:0000256" key="3">
    <source>
        <dbReference type="ARBA" id="ARBA00022692"/>
    </source>
</evidence>
<evidence type="ECO:0000256" key="14">
    <source>
        <dbReference type="RuleBase" id="RU366005"/>
    </source>
</evidence>
<evidence type="ECO:0000256" key="6">
    <source>
        <dbReference type="ARBA" id="ARBA00022824"/>
    </source>
</evidence>
<evidence type="ECO:0000256" key="10">
    <source>
        <dbReference type="ARBA" id="ARBA00023136"/>
    </source>
</evidence>
<keyword evidence="10 14" id="KW-0472">Membrane</keyword>
<feature type="transmembrane region" description="Helical" evidence="14">
    <location>
        <begin position="118"/>
        <end position="143"/>
    </location>
</feature>
<dbReference type="FunFam" id="3.30.2010.10:FF:000002">
    <property type="entry name" value="CAAX prenyl protease"/>
    <property type="match status" value="1"/>
</dbReference>
<dbReference type="CDD" id="cd07343">
    <property type="entry name" value="M48A_Zmpste24p_like"/>
    <property type="match status" value="1"/>
</dbReference>
<dbReference type="GO" id="GO:0071586">
    <property type="term" value="P:CAAX-box protein processing"/>
    <property type="evidence" value="ECO:0007669"/>
    <property type="project" value="UniProtKB-UniRule"/>
</dbReference>
<dbReference type="EC" id="3.4.24.84" evidence="14"/>
<feature type="active site" description="Proton donor" evidence="12">
    <location>
        <position position="375"/>
    </location>
</feature>
<comment type="similarity">
    <text evidence="14">Belongs to the peptidase M48A family.</text>
</comment>
<sequence length="431" mass="50565">MDSSVLIMNPDRSFLIFAVVFSTLVYTFELYLQIRQHSHFSIQKRKKSIESIVTDEEFQKMQNYSRDKSRFAFFKNAFDHIQTVSVWLLFILPFLWKFSGNRLRSFGYDEDSEIIQSLVFVLILSIPLQFIQIPFDLYFTFIIEEKHGFNKQSLKLFFTDQIKGLFISSIIGLPVLAILLFIIKRFGEMFPIYVWGFLFVFKIVMVTIYPIFIQPCFNKTEQLPIGTLRTKIEDLAGKLEFPLSKLYSVDGSRRSAHSNAYIYGFFKNKRIVLFDTLIEQCTEEQIVAVLGHELGHWKLNHVLKMLFFSEVQTIVMFSLFQKVMYTRELYQSFGFDEEMPVLIGLVLFSIMYSPITHVISFIINWYSRRNEFAADDFSKSLGYAKVLKEALIVMQKKNLGNIVPDSWYSTYHYSHPPIVERLSALSKTKSE</sequence>
<evidence type="ECO:0000256" key="13">
    <source>
        <dbReference type="PIRSR" id="PIRSR627057-2"/>
    </source>
</evidence>